<keyword evidence="19" id="KW-0223">Dioxygenase</keyword>
<dbReference type="PATRIC" id="fig|1042209.11.peg.25"/>
<dbReference type="Pfam" id="PF00175">
    <property type="entry name" value="NAD_binding_1"/>
    <property type="match status" value="1"/>
</dbReference>
<dbReference type="PROSITE" id="PS51085">
    <property type="entry name" value="2FE2S_FER_2"/>
    <property type="match status" value="1"/>
</dbReference>
<evidence type="ECO:0000256" key="5">
    <source>
        <dbReference type="ARBA" id="ARBA00022797"/>
    </source>
</evidence>
<dbReference type="PANTHER" id="PTHR47354">
    <property type="entry name" value="NADH OXIDOREDUCTASE HCR"/>
    <property type="match status" value="1"/>
</dbReference>
<dbReference type="SUPFAM" id="SSF63380">
    <property type="entry name" value="Riboflavin synthase domain-like"/>
    <property type="match status" value="1"/>
</dbReference>
<dbReference type="InterPro" id="IPR017927">
    <property type="entry name" value="FAD-bd_FR_type"/>
</dbReference>
<dbReference type="InterPro" id="IPR039261">
    <property type="entry name" value="FNR_nucleotide-bd"/>
</dbReference>
<keyword evidence="11" id="KW-0520">NAD</keyword>
<dbReference type="OrthoDB" id="9806195at2"/>
<dbReference type="PROSITE" id="PS00197">
    <property type="entry name" value="2FE2S_FER_1"/>
    <property type="match status" value="1"/>
</dbReference>
<geneLocation type="plasmid" evidence="19">
    <name>pUTK21</name>
</geneLocation>
<dbReference type="EMBL" id="AFOY02000029">
    <property type="protein sequence ID" value="EXF90983.1"/>
    <property type="molecule type" value="Genomic_DNA"/>
</dbReference>
<dbReference type="InterPro" id="IPR001041">
    <property type="entry name" value="2Fe-2S_ferredoxin-type"/>
</dbReference>
<organism evidence="19 20">
    <name type="scientific">Pseudomonas fluorescens HK44</name>
    <dbReference type="NCBI Taxonomy" id="1042209"/>
    <lineage>
        <taxon>Bacteria</taxon>
        <taxon>Pseudomonadati</taxon>
        <taxon>Pseudomonadota</taxon>
        <taxon>Gammaproteobacteria</taxon>
        <taxon>Pseudomonadales</taxon>
        <taxon>Pseudomonadaceae</taxon>
        <taxon>Pseudomonas</taxon>
    </lineage>
</organism>
<comment type="catalytic activity">
    <reaction evidence="14">
        <text>2 reduced [2Fe-2S]-[ferredoxin] + NADP(+) + H(+) = 2 oxidized [2Fe-2S]-[ferredoxin] + NADPH</text>
        <dbReference type="Rhea" id="RHEA:20125"/>
        <dbReference type="Rhea" id="RHEA-COMP:10000"/>
        <dbReference type="Rhea" id="RHEA-COMP:10001"/>
        <dbReference type="ChEBI" id="CHEBI:15378"/>
        <dbReference type="ChEBI" id="CHEBI:33737"/>
        <dbReference type="ChEBI" id="CHEBI:33738"/>
        <dbReference type="ChEBI" id="CHEBI:57783"/>
        <dbReference type="ChEBI" id="CHEBI:58349"/>
        <dbReference type="EC" id="1.18.1.7"/>
    </reaction>
</comment>
<dbReference type="InterPro" id="IPR008333">
    <property type="entry name" value="Cbr1-like_FAD-bd_dom"/>
</dbReference>
<dbReference type="PRINTS" id="PR00371">
    <property type="entry name" value="FPNCR"/>
</dbReference>
<keyword evidence="6" id="KW-0274">FAD</keyword>
<evidence type="ECO:0000256" key="3">
    <source>
        <dbReference type="ARBA" id="ARBA00022714"/>
    </source>
</evidence>
<evidence type="ECO:0000256" key="4">
    <source>
        <dbReference type="ARBA" id="ARBA00022723"/>
    </source>
</evidence>
<dbReference type="RefSeq" id="WP_011117469.1">
    <property type="nucleotide sequence ID" value="NZ_AFOY02000029.1"/>
</dbReference>
<keyword evidence="4" id="KW-0479">Metal-binding</keyword>
<keyword evidence="8" id="KW-0560">Oxidoreductase</keyword>
<evidence type="ECO:0000256" key="12">
    <source>
        <dbReference type="ARBA" id="ARBA00034078"/>
    </source>
</evidence>
<dbReference type="EC" id="1.18.1.7" evidence="16"/>
<dbReference type="InterPro" id="IPR001709">
    <property type="entry name" value="Flavoprot_Pyr_Nucl_cyt_Rdtase"/>
</dbReference>
<comment type="cofactor">
    <cofactor evidence="1">
        <name>FAD</name>
        <dbReference type="ChEBI" id="CHEBI:57692"/>
    </cofactor>
</comment>
<dbReference type="PRINTS" id="PR00410">
    <property type="entry name" value="PHEHYDRXLASE"/>
</dbReference>
<dbReference type="GO" id="GO:0051213">
    <property type="term" value="F:dioxygenase activity"/>
    <property type="evidence" value="ECO:0007669"/>
    <property type="project" value="UniProtKB-KW"/>
</dbReference>
<dbReference type="InterPro" id="IPR017938">
    <property type="entry name" value="Riboflavin_synthase-like_b-brl"/>
</dbReference>
<evidence type="ECO:0000256" key="10">
    <source>
        <dbReference type="ARBA" id="ARBA00023014"/>
    </source>
</evidence>
<evidence type="ECO:0000256" key="11">
    <source>
        <dbReference type="ARBA" id="ARBA00023027"/>
    </source>
</evidence>
<proteinExistence type="predicted"/>
<evidence type="ECO:0000256" key="7">
    <source>
        <dbReference type="ARBA" id="ARBA00022857"/>
    </source>
</evidence>
<evidence type="ECO:0000313" key="19">
    <source>
        <dbReference type="EMBL" id="EXF90983.1"/>
    </source>
</evidence>
<feature type="domain" description="FAD-binding FR-type" evidence="18">
    <location>
        <begin position="96"/>
        <end position="193"/>
    </location>
</feature>
<comment type="caution">
    <text evidence="19">The sequence shown here is derived from an EMBL/GenBank/DDBJ whole genome shotgun (WGS) entry which is preliminary data.</text>
</comment>
<keyword evidence="10" id="KW-0411">Iron-sulfur</keyword>
<dbReference type="FunFam" id="2.40.30.10:FF:000093">
    <property type="entry name" value="Naphthalene 1,2-dioxygenase reductase component"/>
    <property type="match status" value="1"/>
</dbReference>
<dbReference type="AlphaFoldDB" id="A0A010SI43"/>
<dbReference type="InterPro" id="IPR012675">
    <property type="entry name" value="Beta-grasp_dom_sf"/>
</dbReference>
<dbReference type="CDD" id="cd06187">
    <property type="entry name" value="O2ase_reductase_like"/>
    <property type="match status" value="1"/>
</dbReference>
<dbReference type="InterPro" id="IPR006058">
    <property type="entry name" value="2Fe2S_fd_BS"/>
</dbReference>
<dbReference type="SUPFAM" id="SSF54292">
    <property type="entry name" value="2Fe-2S ferredoxin-like"/>
    <property type="match status" value="1"/>
</dbReference>
<evidence type="ECO:0000256" key="13">
    <source>
        <dbReference type="ARBA" id="ARBA00035632"/>
    </source>
</evidence>
<keyword evidence="2" id="KW-0285">Flavoprotein</keyword>
<keyword evidence="5" id="KW-0058">Aromatic hydrocarbons catabolism</keyword>
<evidence type="ECO:0000256" key="8">
    <source>
        <dbReference type="ARBA" id="ARBA00023002"/>
    </source>
</evidence>
<feature type="domain" description="2Fe-2S ferredoxin-type" evidence="17">
    <location>
        <begin position="1"/>
        <end position="89"/>
    </location>
</feature>
<evidence type="ECO:0000256" key="6">
    <source>
        <dbReference type="ARBA" id="ARBA00022827"/>
    </source>
</evidence>
<dbReference type="SUPFAM" id="SSF52343">
    <property type="entry name" value="Ferredoxin reductase-like, C-terminal NADP-linked domain"/>
    <property type="match status" value="1"/>
</dbReference>
<dbReference type="Gene3D" id="3.40.50.80">
    <property type="entry name" value="Nucleotide-binding domain of ferredoxin-NADP reductase (FNR) module"/>
    <property type="match status" value="1"/>
</dbReference>
<sequence>MELLIQPNNRIIPFSAGANLLEVLRENGVAISYSCLSGRCGTCRCRVIDGSVIDSGAENGQSNLTDKQYVLACQSVLTGNCAIEVPEADEIVTHPARIIKGTVVAVESPTHDIRRLRVRLSKPFEFSPGQYATLQFSPEHARPYSMAGLPDDQEMEFHIRKVPGGRVTEYVFEHVREGTSIKLSGPLGTAYLRQKHTGPMLCVGGGTGLAPVLSIVRGALKSGMTNPILLYFGVRSQQDLYDAERLHKLAADHPQLTVHTVIATGPINEGQRAGLITDVIEKDILSLAGWRAYLCGAPAMVEALCTVTKHLGISPEHIYADAFYPGGI</sequence>
<protein>
    <recommendedName>
        <fullName evidence="16">ferredoxin--NAD(P)(+) reductase (naphthalene dioxygenase ferredoxin-specific)</fullName>
        <ecNumber evidence="16">1.18.1.7</ecNumber>
    </recommendedName>
</protein>
<gene>
    <name evidence="19" type="ORF">HK44_029135</name>
</gene>
<dbReference type="HOGENOM" id="CLU_003827_7_0_6"/>
<dbReference type="CDD" id="cd00207">
    <property type="entry name" value="fer2"/>
    <property type="match status" value="1"/>
</dbReference>
<evidence type="ECO:0000313" key="20">
    <source>
        <dbReference type="Proteomes" id="UP000022611"/>
    </source>
</evidence>
<keyword evidence="3" id="KW-0001">2Fe-2S</keyword>
<comment type="pathway">
    <text evidence="13">Aromatic compound metabolism; naphthalene degradation.</text>
</comment>
<comment type="cofactor">
    <cofactor evidence="12">
        <name>[2Fe-2S] cluster</name>
        <dbReference type="ChEBI" id="CHEBI:190135"/>
    </cofactor>
</comment>
<dbReference type="SMR" id="A0A010SI43"/>
<dbReference type="GO" id="GO:0046872">
    <property type="term" value="F:metal ion binding"/>
    <property type="evidence" value="ECO:0007669"/>
    <property type="project" value="UniProtKB-KW"/>
</dbReference>
<dbReference type="PANTHER" id="PTHR47354:SF5">
    <property type="entry name" value="PROTEIN RFBI"/>
    <property type="match status" value="1"/>
</dbReference>
<dbReference type="Pfam" id="PF00111">
    <property type="entry name" value="Fer2"/>
    <property type="match status" value="1"/>
</dbReference>
<dbReference type="FunFam" id="3.10.20.30:FF:000036">
    <property type="entry name" value="Naphthalene 1,2-dioxygenase reductase component"/>
    <property type="match status" value="1"/>
</dbReference>
<evidence type="ECO:0000256" key="9">
    <source>
        <dbReference type="ARBA" id="ARBA00023004"/>
    </source>
</evidence>
<dbReference type="Pfam" id="PF00970">
    <property type="entry name" value="FAD_binding_6"/>
    <property type="match status" value="1"/>
</dbReference>
<evidence type="ECO:0000259" key="18">
    <source>
        <dbReference type="PROSITE" id="PS51384"/>
    </source>
</evidence>
<name>A0A010SI43_PSEFL</name>
<keyword evidence="7" id="KW-0521">NADP</keyword>
<evidence type="ECO:0000256" key="1">
    <source>
        <dbReference type="ARBA" id="ARBA00001974"/>
    </source>
</evidence>
<dbReference type="GO" id="GO:0051537">
    <property type="term" value="F:2 iron, 2 sulfur cluster binding"/>
    <property type="evidence" value="ECO:0007669"/>
    <property type="project" value="UniProtKB-KW"/>
</dbReference>
<evidence type="ECO:0000259" key="17">
    <source>
        <dbReference type="PROSITE" id="PS51085"/>
    </source>
</evidence>
<dbReference type="Gene3D" id="2.40.30.10">
    <property type="entry name" value="Translation factors"/>
    <property type="match status" value="1"/>
</dbReference>
<keyword evidence="19" id="KW-0614">Plasmid</keyword>
<dbReference type="InterPro" id="IPR050415">
    <property type="entry name" value="MRET"/>
</dbReference>
<dbReference type="InterPro" id="IPR036010">
    <property type="entry name" value="2Fe-2S_ferredoxin-like_sf"/>
</dbReference>
<evidence type="ECO:0000256" key="15">
    <source>
        <dbReference type="ARBA" id="ARBA00051889"/>
    </source>
</evidence>
<evidence type="ECO:0000256" key="2">
    <source>
        <dbReference type="ARBA" id="ARBA00022630"/>
    </source>
</evidence>
<comment type="catalytic activity">
    <reaction evidence="15">
        <text>2 reduced [2Fe-2S]-[ferredoxin] + NAD(+) + H(+) = 2 oxidized [2Fe-2S]-[ferredoxin] + NADH</text>
        <dbReference type="Rhea" id="RHEA:16521"/>
        <dbReference type="Rhea" id="RHEA-COMP:10000"/>
        <dbReference type="Rhea" id="RHEA-COMP:10001"/>
        <dbReference type="ChEBI" id="CHEBI:15378"/>
        <dbReference type="ChEBI" id="CHEBI:33737"/>
        <dbReference type="ChEBI" id="CHEBI:33738"/>
        <dbReference type="ChEBI" id="CHEBI:57540"/>
        <dbReference type="ChEBI" id="CHEBI:57945"/>
        <dbReference type="EC" id="1.18.1.7"/>
    </reaction>
</comment>
<dbReference type="Proteomes" id="UP000022611">
    <property type="component" value="Unassembled WGS sequence"/>
</dbReference>
<dbReference type="InterPro" id="IPR001433">
    <property type="entry name" value="OxRdtase_FAD/NAD-bd"/>
</dbReference>
<evidence type="ECO:0000256" key="14">
    <source>
        <dbReference type="ARBA" id="ARBA00050097"/>
    </source>
</evidence>
<evidence type="ECO:0000256" key="16">
    <source>
        <dbReference type="ARBA" id="ARBA00067074"/>
    </source>
</evidence>
<reference evidence="19 20" key="1">
    <citation type="journal article" date="2011" name="J. Bacteriol.">
        <title>Draft genome sequence of the polycyclic aromatic hydrocarbon-degrading, genetically engineered bioluminescent bioreporter Pseudomonas fluorescens HK44.</title>
        <authorList>
            <person name="Chauhan A."/>
            <person name="Layton A.C."/>
            <person name="Williams D.E."/>
            <person name="Smartt A.E."/>
            <person name="Ripp S."/>
            <person name="Karpinets T.V."/>
            <person name="Brown S.D."/>
            <person name="Sayler G.S."/>
        </authorList>
    </citation>
    <scope>NUCLEOTIDE SEQUENCE [LARGE SCALE GENOMIC DNA]</scope>
    <source>
        <strain evidence="19 20">HK44</strain>
        <plasmid evidence="19">pUTK21</plasmid>
    </source>
</reference>
<dbReference type="FunFam" id="3.40.50.80:FF:000047">
    <property type="entry name" value="Naphthalene 1,2-dioxygenase reductase component"/>
    <property type="match status" value="1"/>
</dbReference>
<dbReference type="PROSITE" id="PS51384">
    <property type="entry name" value="FAD_FR"/>
    <property type="match status" value="1"/>
</dbReference>
<keyword evidence="9" id="KW-0408">Iron</keyword>
<dbReference type="Gene3D" id="3.10.20.30">
    <property type="match status" value="1"/>
</dbReference>
<accession>A0A010SI43</accession>